<reference evidence="7 8" key="1">
    <citation type="submission" date="2018-08" db="EMBL/GenBank/DDBJ databases">
        <title>Sequencing the genomes of 1000 actinobacteria strains.</title>
        <authorList>
            <person name="Klenk H.-P."/>
        </authorList>
    </citation>
    <scope>NUCLEOTIDE SEQUENCE [LARGE SCALE GENOMIC DNA]</scope>
    <source>
        <strain evidence="7 8">DSM 43927</strain>
    </source>
</reference>
<evidence type="ECO:0000256" key="5">
    <source>
        <dbReference type="SAM" id="Coils"/>
    </source>
</evidence>
<dbReference type="RefSeq" id="WP_116023451.1">
    <property type="nucleotide sequence ID" value="NZ_QTTT01000001.1"/>
</dbReference>
<dbReference type="OrthoDB" id="3209655at2"/>
<keyword evidence="4" id="KW-0788">Thiol protease</keyword>
<dbReference type="InterPro" id="IPR000064">
    <property type="entry name" value="NLP_P60_dom"/>
</dbReference>
<dbReference type="SUPFAM" id="SSF54001">
    <property type="entry name" value="Cysteine proteinases"/>
    <property type="match status" value="1"/>
</dbReference>
<comment type="similarity">
    <text evidence="1">Belongs to the peptidase C40 family.</text>
</comment>
<evidence type="ECO:0000256" key="2">
    <source>
        <dbReference type="ARBA" id="ARBA00022670"/>
    </source>
</evidence>
<evidence type="ECO:0000256" key="4">
    <source>
        <dbReference type="ARBA" id="ARBA00022807"/>
    </source>
</evidence>
<dbReference type="PANTHER" id="PTHR47359:SF3">
    <property type="entry name" value="NLP_P60 DOMAIN-CONTAINING PROTEIN-RELATED"/>
    <property type="match status" value="1"/>
</dbReference>
<name>A0A3D9SPU5_9ACTN</name>
<dbReference type="Proteomes" id="UP000256661">
    <property type="component" value="Unassembled WGS sequence"/>
</dbReference>
<dbReference type="GO" id="GO:0006508">
    <property type="term" value="P:proteolysis"/>
    <property type="evidence" value="ECO:0007669"/>
    <property type="project" value="UniProtKB-KW"/>
</dbReference>
<dbReference type="Pfam" id="PF00877">
    <property type="entry name" value="NLPC_P60"/>
    <property type="match status" value="1"/>
</dbReference>
<sequence>MVVALGPCGSATAYGSLGAGVQARDPAPSAGDVARGKEAVKDRAAEVGRLTARLAAADGELDSMAVKAETAVERYNGERVKLERARAAHAAALLRLGEAERQYETVRTETIEFAAGAYRAGTLDPWAGLVAGRGGPQWAMDRAELIEVMSHRRADVMRRVEAARDVAALFRSQAAAALRDHHESLRRAETAKREAEDAVDKQRSAVTRLTAEKHRTERLLHSASVRARRLEDAREAALEAKRLRALAAKTAREGAGSGRGAAGLLKGSRRGAAVVRAALRWLGTPYSWGGGNAYGPSYGIAHGAHIKGFDCSGLALHAWAQVGVRLDHWTGTQWTSGPHVPLSSLSPGDLVFFAHDTDDPDTIHHVGIYLSRGQMVEAPYTGARVRISSIYRRGLIGATRPAG</sequence>
<evidence type="ECO:0000313" key="8">
    <source>
        <dbReference type="Proteomes" id="UP000256661"/>
    </source>
</evidence>
<dbReference type="EMBL" id="QTTT01000001">
    <property type="protein sequence ID" value="REE97928.1"/>
    <property type="molecule type" value="Genomic_DNA"/>
</dbReference>
<dbReference type="InterPro" id="IPR051794">
    <property type="entry name" value="PG_Endopeptidase_C40"/>
</dbReference>
<accession>A0A3D9SPU5</accession>
<dbReference type="AlphaFoldDB" id="A0A3D9SPU5"/>
<evidence type="ECO:0000256" key="1">
    <source>
        <dbReference type="ARBA" id="ARBA00007074"/>
    </source>
</evidence>
<keyword evidence="2" id="KW-0645">Protease</keyword>
<gene>
    <name evidence="7" type="ORF">DFJ69_3408</name>
</gene>
<keyword evidence="8" id="KW-1185">Reference proteome</keyword>
<evidence type="ECO:0000256" key="3">
    <source>
        <dbReference type="ARBA" id="ARBA00022801"/>
    </source>
</evidence>
<protein>
    <submittedName>
        <fullName evidence="7">Cell wall-associated NlpC family hydrolase</fullName>
    </submittedName>
</protein>
<dbReference type="PROSITE" id="PS51935">
    <property type="entry name" value="NLPC_P60"/>
    <property type="match status" value="1"/>
</dbReference>
<feature type="domain" description="NlpC/P60" evidence="6">
    <location>
        <begin position="268"/>
        <end position="403"/>
    </location>
</feature>
<keyword evidence="5" id="KW-0175">Coiled coil</keyword>
<evidence type="ECO:0000259" key="6">
    <source>
        <dbReference type="PROSITE" id="PS51935"/>
    </source>
</evidence>
<organism evidence="7 8">
    <name type="scientific">Thermomonospora umbrina</name>
    <dbReference type="NCBI Taxonomy" id="111806"/>
    <lineage>
        <taxon>Bacteria</taxon>
        <taxon>Bacillati</taxon>
        <taxon>Actinomycetota</taxon>
        <taxon>Actinomycetes</taxon>
        <taxon>Streptosporangiales</taxon>
        <taxon>Thermomonosporaceae</taxon>
        <taxon>Thermomonospora</taxon>
    </lineage>
</organism>
<evidence type="ECO:0000313" key="7">
    <source>
        <dbReference type="EMBL" id="REE97928.1"/>
    </source>
</evidence>
<dbReference type="GO" id="GO:0008234">
    <property type="term" value="F:cysteine-type peptidase activity"/>
    <property type="evidence" value="ECO:0007669"/>
    <property type="project" value="UniProtKB-KW"/>
</dbReference>
<dbReference type="PANTHER" id="PTHR47359">
    <property type="entry name" value="PEPTIDOGLYCAN DL-ENDOPEPTIDASE CWLO"/>
    <property type="match status" value="1"/>
</dbReference>
<dbReference type="InterPro" id="IPR038765">
    <property type="entry name" value="Papain-like_cys_pep_sf"/>
</dbReference>
<keyword evidence="3 7" id="KW-0378">Hydrolase</keyword>
<dbReference type="Gene3D" id="3.90.1720.10">
    <property type="entry name" value="endopeptidase domain like (from Nostoc punctiforme)"/>
    <property type="match status" value="1"/>
</dbReference>
<proteinExistence type="inferred from homology"/>
<feature type="coiled-coil region" evidence="5">
    <location>
        <begin position="178"/>
        <end position="212"/>
    </location>
</feature>
<comment type="caution">
    <text evidence="7">The sequence shown here is derived from an EMBL/GenBank/DDBJ whole genome shotgun (WGS) entry which is preliminary data.</text>
</comment>
<feature type="coiled-coil region" evidence="5">
    <location>
        <begin position="65"/>
        <end position="102"/>
    </location>
</feature>